<comment type="caution">
    <text evidence="2">The sequence shown here is derived from an EMBL/GenBank/DDBJ whole genome shotgun (WGS) entry which is preliminary data.</text>
</comment>
<evidence type="ECO:0000313" key="3">
    <source>
        <dbReference type="Proteomes" id="UP000216840"/>
    </source>
</evidence>
<sequence>MIKFFRKIRYDLMNRNKTAKYLKYAIGEIVLVVIGILIALQLNIQKEDAQEKIVTEELLIGIQADLKLEAERIDYLIAYYSTIMEGVQHIILFQQGKANYSNEELGQYFLNAFEYRKFSKFNTNYQTLYGSGLLQKIKDNSIPEAIISYYSRQFLEWSLEVYQQKAGSFNFNQSSTFVPLDKLRTSTNYQSIPNYRLELKNTFETDFKTFVKEPEVLNFLVGLLHQSALVFDNLSTYKASNLVLSKRIENYLNQ</sequence>
<dbReference type="RefSeq" id="WP_094968646.1">
    <property type="nucleotide sequence ID" value="NZ_NGJN01000005.1"/>
</dbReference>
<accession>A0A265URW9</accession>
<proteinExistence type="predicted"/>
<evidence type="ECO:0000256" key="1">
    <source>
        <dbReference type="SAM" id="Phobius"/>
    </source>
</evidence>
<dbReference type="EMBL" id="NGJN01000005">
    <property type="protein sequence ID" value="OZV68059.1"/>
    <property type="molecule type" value="Genomic_DNA"/>
</dbReference>
<dbReference type="OrthoDB" id="821805at2"/>
<keyword evidence="1" id="KW-0472">Membrane</keyword>
<dbReference type="AlphaFoldDB" id="A0A265URW9"/>
<protein>
    <submittedName>
        <fullName evidence="2">Uncharacterized protein</fullName>
    </submittedName>
</protein>
<reference evidence="2 3" key="1">
    <citation type="submission" date="2017-05" db="EMBL/GenBank/DDBJ databases">
        <title>The draft genome sequence of Idiomarina salinarum WNB302.</title>
        <authorList>
            <person name="Sun Y."/>
            <person name="Chen B."/>
            <person name="Du Z."/>
        </authorList>
    </citation>
    <scope>NUCLEOTIDE SEQUENCE [LARGE SCALE GENOMIC DNA]</scope>
    <source>
        <strain evidence="2 3">WNB302</strain>
    </source>
</reference>
<organism evidence="2 3">
    <name type="scientific">Winogradskyella aurantia</name>
    <dbReference type="NCBI Taxonomy" id="1915063"/>
    <lineage>
        <taxon>Bacteria</taxon>
        <taxon>Pseudomonadati</taxon>
        <taxon>Bacteroidota</taxon>
        <taxon>Flavobacteriia</taxon>
        <taxon>Flavobacteriales</taxon>
        <taxon>Flavobacteriaceae</taxon>
        <taxon>Winogradskyella</taxon>
    </lineage>
</organism>
<dbReference type="Proteomes" id="UP000216840">
    <property type="component" value="Unassembled WGS sequence"/>
</dbReference>
<keyword evidence="1" id="KW-1133">Transmembrane helix</keyword>
<evidence type="ECO:0000313" key="2">
    <source>
        <dbReference type="EMBL" id="OZV68059.1"/>
    </source>
</evidence>
<name>A0A265URW9_9FLAO</name>
<gene>
    <name evidence="2" type="ORF">CA834_10455</name>
</gene>
<keyword evidence="3" id="KW-1185">Reference proteome</keyword>
<feature type="transmembrane region" description="Helical" evidence="1">
    <location>
        <begin position="21"/>
        <end position="42"/>
    </location>
</feature>
<keyword evidence="1" id="KW-0812">Transmembrane</keyword>